<organism evidence="8 9">
    <name type="scientific">Brachybacterium avium</name>
    <dbReference type="NCBI Taxonomy" id="2017485"/>
    <lineage>
        <taxon>Bacteria</taxon>
        <taxon>Bacillati</taxon>
        <taxon>Actinomycetota</taxon>
        <taxon>Actinomycetes</taxon>
        <taxon>Micrococcales</taxon>
        <taxon>Dermabacteraceae</taxon>
        <taxon>Brachybacterium</taxon>
    </lineage>
</organism>
<dbReference type="GO" id="GO:0005886">
    <property type="term" value="C:plasma membrane"/>
    <property type="evidence" value="ECO:0007669"/>
    <property type="project" value="UniProtKB-SubCell"/>
</dbReference>
<feature type="transmembrane region" description="Helical" evidence="7">
    <location>
        <begin position="391"/>
        <end position="410"/>
    </location>
</feature>
<feature type="transmembrane region" description="Helical" evidence="7">
    <location>
        <begin position="36"/>
        <end position="59"/>
    </location>
</feature>
<evidence type="ECO:0000256" key="5">
    <source>
        <dbReference type="ARBA" id="ARBA00022989"/>
    </source>
</evidence>
<feature type="transmembrane region" description="Helical" evidence="7">
    <location>
        <begin position="164"/>
        <end position="185"/>
    </location>
</feature>
<dbReference type="Pfam" id="PF07690">
    <property type="entry name" value="MFS_1"/>
    <property type="match status" value="1"/>
</dbReference>
<dbReference type="PANTHER" id="PTHR23517:SF2">
    <property type="entry name" value="MULTIDRUG RESISTANCE PROTEIN MDTH"/>
    <property type="match status" value="1"/>
</dbReference>
<dbReference type="OrthoDB" id="3865324at2"/>
<accession>A0A220U8S9</accession>
<comment type="subcellular location">
    <subcellularLocation>
        <location evidence="1">Cell membrane</location>
        <topology evidence="1">Multi-pass membrane protein</topology>
    </subcellularLocation>
</comment>
<feature type="transmembrane region" description="Helical" evidence="7">
    <location>
        <begin position="299"/>
        <end position="317"/>
    </location>
</feature>
<dbReference type="EMBL" id="CP022316">
    <property type="protein sequence ID" value="ASK64559.1"/>
    <property type="molecule type" value="Genomic_DNA"/>
</dbReference>
<dbReference type="PANTHER" id="PTHR23517">
    <property type="entry name" value="RESISTANCE PROTEIN MDTM, PUTATIVE-RELATED-RELATED"/>
    <property type="match status" value="1"/>
</dbReference>
<keyword evidence="6 7" id="KW-0472">Membrane</keyword>
<protein>
    <recommendedName>
        <fullName evidence="10">MFS transporter</fullName>
    </recommendedName>
</protein>
<feature type="transmembrane region" description="Helical" evidence="7">
    <location>
        <begin position="65"/>
        <end position="87"/>
    </location>
</feature>
<feature type="transmembrane region" description="Helical" evidence="7">
    <location>
        <begin position="363"/>
        <end position="385"/>
    </location>
</feature>
<gene>
    <name evidence="8" type="ORF">CFK39_00410</name>
</gene>
<evidence type="ECO:0000256" key="4">
    <source>
        <dbReference type="ARBA" id="ARBA00022692"/>
    </source>
</evidence>
<proteinExistence type="predicted"/>
<evidence type="ECO:0000256" key="3">
    <source>
        <dbReference type="ARBA" id="ARBA00022475"/>
    </source>
</evidence>
<dbReference type="SUPFAM" id="SSF103473">
    <property type="entry name" value="MFS general substrate transporter"/>
    <property type="match status" value="1"/>
</dbReference>
<keyword evidence="5 7" id="KW-1133">Transmembrane helix</keyword>
<dbReference type="InterPro" id="IPR050171">
    <property type="entry name" value="MFS_Transporters"/>
</dbReference>
<reference evidence="9" key="1">
    <citation type="submission" date="2017-07" db="EMBL/GenBank/DDBJ databases">
        <title>Brachybacterium sp. VR2415.</title>
        <authorList>
            <person name="Tak E.J."/>
            <person name="Bae J.-W."/>
        </authorList>
    </citation>
    <scope>NUCLEOTIDE SEQUENCE [LARGE SCALE GENOMIC DNA]</scope>
    <source>
        <strain evidence="9">VR2415</strain>
    </source>
</reference>
<feature type="transmembrane region" description="Helical" evidence="7">
    <location>
        <begin position="323"/>
        <end position="342"/>
    </location>
</feature>
<name>A0A220U8S9_9MICO</name>
<dbReference type="Gene3D" id="1.20.1250.20">
    <property type="entry name" value="MFS general substrate transporter like domains"/>
    <property type="match status" value="2"/>
</dbReference>
<evidence type="ECO:0000313" key="9">
    <source>
        <dbReference type="Proteomes" id="UP000198398"/>
    </source>
</evidence>
<evidence type="ECO:0008006" key="10">
    <source>
        <dbReference type="Google" id="ProtNLM"/>
    </source>
</evidence>
<feature type="transmembrane region" description="Helical" evidence="7">
    <location>
        <begin position="99"/>
        <end position="118"/>
    </location>
</feature>
<feature type="transmembrane region" description="Helical" evidence="7">
    <location>
        <begin position="231"/>
        <end position="257"/>
    </location>
</feature>
<dbReference type="KEGG" id="brv:CFK39_00410"/>
<evidence type="ECO:0000256" key="2">
    <source>
        <dbReference type="ARBA" id="ARBA00022448"/>
    </source>
</evidence>
<dbReference type="InterPro" id="IPR036259">
    <property type="entry name" value="MFS_trans_sf"/>
</dbReference>
<evidence type="ECO:0000256" key="1">
    <source>
        <dbReference type="ARBA" id="ARBA00004651"/>
    </source>
</evidence>
<keyword evidence="4 7" id="KW-0812">Transmembrane</keyword>
<keyword evidence="2" id="KW-0813">Transport</keyword>
<dbReference type="InterPro" id="IPR011701">
    <property type="entry name" value="MFS"/>
</dbReference>
<dbReference type="Proteomes" id="UP000198398">
    <property type="component" value="Chromosome"/>
</dbReference>
<evidence type="ECO:0000256" key="7">
    <source>
        <dbReference type="SAM" id="Phobius"/>
    </source>
</evidence>
<dbReference type="GO" id="GO:0022857">
    <property type="term" value="F:transmembrane transporter activity"/>
    <property type="evidence" value="ECO:0007669"/>
    <property type="project" value="InterPro"/>
</dbReference>
<feature type="transmembrane region" description="Helical" evidence="7">
    <location>
        <begin position="124"/>
        <end position="143"/>
    </location>
</feature>
<evidence type="ECO:0000313" key="8">
    <source>
        <dbReference type="EMBL" id="ASK64559.1"/>
    </source>
</evidence>
<dbReference type="AlphaFoldDB" id="A0A220U8S9"/>
<sequence>MPKNARSRRRPSLGKLFAAPYVTAAATMSASPAMRLLALLTTVNALGNGLFATISVLFFTQHLGFSIGFVSGVLVAATVLAIGGDLLSGRFSDASSPKPVLLAGLVLSAVATALLLVVRDQVSFVLVLCLISLGQGMCMSSNTTLIRRVAREDPALARASLRSLLTLGISAGALLAGLVLASGSATAFRSAILGDAVTFVIAAGLLLRIAVPPAPEGAAGRPRPVFPDRRFAVFSLANGAIGLYLHVLSFALPLWTVLHHPELTWVVGLLVALNALLTATFQVPASAGITSIRTASRRLVIGAVCLAMSYLFFLSGWSASPAVLVLALGVFLLAHTAGEVLYSAGTMELLFRLAPARQQGQYGAFYGISNGVMSSAAPAVLGAAIALGDGWGWWGLAVATVLLALLIRAVSDGERTVR</sequence>
<keyword evidence="9" id="KW-1185">Reference proteome</keyword>
<dbReference type="RefSeq" id="WP_089063808.1">
    <property type="nucleotide sequence ID" value="NZ_CP022316.1"/>
</dbReference>
<feature type="transmembrane region" description="Helical" evidence="7">
    <location>
        <begin position="191"/>
        <end position="211"/>
    </location>
</feature>
<keyword evidence="3" id="KW-1003">Cell membrane</keyword>
<evidence type="ECO:0000256" key="6">
    <source>
        <dbReference type="ARBA" id="ARBA00023136"/>
    </source>
</evidence>
<feature type="transmembrane region" description="Helical" evidence="7">
    <location>
        <begin position="263"/>
        <end position="287"/>
    </location>
</feature>